<sequence>MTIHNLSTKRSFLDRYFAFKENKTTLKTELIASFTTFITMVYIIFVNPKILGDAGMDSQAVFVTTALITGIACMAMGIIAKLPIALAPGMGINAYFAYVLVNSMGLSWQTGMTLVFMAASGLFLLSIFRLRYWMIANIPVSIRIGVSSGCGLMITLIGLHNAHIIVADPDTMVRLGDPTTIPFVLGCLSFLIVAILAQRKWNSSILISFIIVTLIGWVVDPDVVYHGIVSLPPDISGVVGQLNFDNIFEISLLGIIISVMLINLFESSGTLIAVTDKAGLADQYGRYPNQERSLYIDSASSALGSAMGTSAVTAYVESASGIAVGGRTGMMALGVGVLFIASIFLSPLEKMVPLYATTGALIYIGVLMASDLARVKWDDLTEAVPAFVATIMMPFSFTITEGIATGFITFVVMKAGCGKFKDLTACSVIMAMLFLARYIFL</sequence>
<reference evidence="10 12" key="1">
    <citation type="journal article" date="2014" name="Appl. Environ. Microbiol.">
        <title>Gut symbionts from distinct hosts exhibit genotoxic activity via divergent colibactin biosynthetic pathways.</title>
        <authorList>
            <person name="Engel P."/>
            <person name="Vizcaino M.I."/>
            <person name="Crawford J.M."/>
        </authorList>
    </citation>
    <scope>NUCLEOTIDE SEQUENCE [LARGE SCALE GENOMIC DNA]</scope>
    <source>
        <strain evidence="10 12">PEB0191</strain>
    </source>
</reference>
<dbReference type="STRING" id="1267021.FPB0191_01368"/>
<keyword evidence="4 8" id="KW-1003">Cell membrane</keyword>
<dbReference type="KEGG" id="fpp:FPB0191_01368"/>
<organism evidence="10 12">
    <name type="scientific">Frischella perrara</name>
    <dbReference type="NCBI Taxonomy" id="1267021"/>
    <lineage>
        <taxon>Bacteria</taxon>
        <taxon>Pseudomonadati</taxon>
        <taxon>Pseudomonadota</taxon>
        <taxon>Gammaproteobacteria</taxon>
        <taxon>Orbales</taxon>
        <taxon>Orbaceae</taxon>
        <taxon>Frischella</taxon>
    </lineage>
</organism>
<comment type="similarity">
    <text evidence="2 8">Belongs to the nucleobase:cation symporter-2 (NCS2) (TC 2.A.40) family. Azg-like subfamily.</text>
</comment>
<keyword evidence="5 8" id="KW-0812">Transmembrane</keyword>
<gene>
    <name evidence="11" type="ORF">DKK76_06580</name>
    <name evidence="10" type="ORF">FPB0191_01368</name>
</gene>
<evidence type="ECO:0000256" key="7">
    <source>
        <dbReference type="ARBA" id="ARBA00023136"/>
    </source>
</evidence>
<dbReference type="InterPro" id="IPR045018">
    <property type="entry name" value="Azg-like"/>
</dbReference>
<keyword evidence="6 8" id="KW-1133">Transmembrane helix</keyword>
<feature type="transmembrane region" description="Helical" evidence="9">
    <location>
        <begin position="294"/>
        <end position="316"/>
    </location>
</feature>
<dbReference type="Pfam" id="PF00860">
    <property type="entry name" value="Xan_ur_permease"/>
    <property type="match status" value="1"/>
</dbReference>
<feature type="transmembrane region" description="Helical" evidence="9">
    <location>
        <begin position="106"/>
        <end position="128"/>
    </location>
</feature>
<evidence type="ECO:0000313" key="11">
    <source>
        <dbReference type="EMBL" id="PXY95438.1"/>
    </source>
</evidence>
<evidence type="ECO:0000313" key="10">
    <source>
        <dbReference type="EMBL" id="AJA45187.1"/>
    </source>
</evidence>
<evidence type="ECO:0000256" key="5">
    <source>
        <dbReference type="ARBA" id="ARBA00022692"/>
    </source>
</evidence>
<dbReference type="EMBL" id="CP009056">
    <property type="protein sequence ID" value="AJA45187.1"/>
    <property type="molecule type" value="Genomic_DNA"/>
</dbReference>
<name>A0A0A7S2W4_FRIPE</name>
<feature type="transmembrane region" description="Helical" evidence="9">
    <location>
        <begin position="204"/>
        <end position="228"/>
    </location>
</feature>
<evidence type="ECO:0000256" key="2">
    <source>
        <dbReference type="ARBA" id="ARBA00005697"/>
    </source>
</evidence>
<comment type="subcellular location">
    <subcellularLocation>
        <location evidence="1 8">Cell membrane</location>
        <topology evidence="1 8">Multi-pass membrane protein</topology>
    </subcellularLocation>
</comment>
<feature type="transmembrane region" description="Helical" evidence="9">
    <location>
        <begin position="322"/>
        <end position="345"/>
    </location>
</feature>
<dbReference type="InterPro" id="IPR006043">
    <property type="entry name" value="NCS2"/>
</dbReference>
<dbReference type="PANTHER" id="PTHR43337">
    <property type="entry name" value="XANTHINE/URACIL PERMEASE C887.17-RELATED"/>
    <property type="match status" value="1"/>
</dbReference>
<dbReference type="HOGENOM" id="CLU_024508_0_1_6"/>
<protein>
    <submittedName>
        <fullName evidence="10 11">Permease</fullName>
    </submittedName>
</protein>
<feature type="transmembrane region" description="Helical" evidence="9">
    <location>
        <begin position="248"/>
        <end position="274"/>
    </location>
</feature>
<keyword evidence="3 8" id="KW-0813">Transport</keyword>
<dbReference type="GO" id="GO:0005886">
    <property type="term" value="C:plasma membrane"/>
    <property type="evidence" value="ECO:0007669"/>
    <property type="project" value="UniProtKB-SubCell"/>
</dbReference>
<dbReference type="Proteomes" id="UP000247838">
    <property type="component" value="Unassembled WGS sequence"/>
</dbReference>
<evidence type="ECO:0000256" key="8">
    <source>
        <dbReference type="PIRNR" id="PIRNR005353"/>
    </source>
</evidence>
<evidence type="ECO:0000313" key="12">
    <source>
        <dbReference type="Proteomes" id="UP000030901"/>
    </source>
</evidence>
<keyword evidence="7 8" id="KW-0472">Membrane</keyword>
<evidence type="ECO:0000256" key="6">
    <source>
        <dbReference type="ARBA" id="ARBA00022989"/>
    </source>
</evidence>
<dbReference type="AlphaFoldDB" id="A0A0A7S2W4"/>
<evidence type="ECO:0000256" key="1">
    <source>
        <dbReference type="ARBA" id="ARBA00004651"/>
    </source>
</evidence>
<dbReference type="Proteomes" id="UP000030901">
    <property type="component" value="Chromosome"/>
</dbReference>
<feature type="transmembrane region" description="Helical" evidence="9">
    <location>
        <begin position="140"/>
        <end position="159"/>
    </location>
</feature>
<dbReference type="GO" id="GO:0015207">
    <property type="term" value="F:adenine transmembrane transporter activity"/>
    <property type="evidence" value="ECO:0007669"/>
    <property type="project" value="TreeGrafter"/>
</dbReference>
<feature type="transmembrane region" description="Helical" evidence="9">
    <location>
        <begin position="384"/>
        <end position="411"/>
    </location>
</feature>
<feature type="transmembrane region" description="Helical" evidence="9">
    <location>
        <begin position="423"/>
        <end position="440"/>
    </location>
</feature>
<feature type="transmembrane region" description="Helical" evidence="9">
    <location>
        <begin position="352"/>
        <end position="372"/>
    </location>
</feature>
<dbReference type="EMBL" id="QGLM01000013">
    <property type="protein sequence ID" value="PXY95438.1"/>
    <property type="molecule type" value="Genomic_DNA"/>
</dbReference>
<dbReference type="InterPro" id="IPR026033">
    <property type="entry name" value="Azg-like_bact_archaea"/>
</dbReference>
<accession>A0A0A7S2W4</accession>
<evidence type="ECO:0000313" key="13">
    <source>
        <dbReference type="Proteomes" id="UP000247838"/>
    </source>
</evidence>
<keyword evidence="12" id="KW-1185">Reference proteome</keyword>
<evidence type="ECO:0000256" key="4">
    <source>
        <dbReference type="ARBA" id="ARBA00022475"/>
    </source>
</evidence>
<dbReference type="PANTHER" id="PTHR43337:SF1">
    <property type="entry name" value="XANTHINE_URACIL PERMEASE C887.17-RELATED"/>
    <property type="match status" value="1"/>
</dbReference>
<feature type="transmembrane region" description="Helical" evidence="9">
    <location>
        <begin position="30"/>
        <end position="48"/>
    </location>
</feature>
<feature type="transmembrane region" description="Helical" evidence="9">
    <location>
        <begin position="60"/>
        <end position="86"/>
    </location>
</feature>
<evidence type="ECO:0000256" key="3">
    <source>
        <dbReference type="ARBA" id="ARBA00022448"/>
    </source>
</evidence>
<dbReference type="RefSeq" id="WP_052236841.1">
    <property type="nucleotide sequence ID" value="NZ_CALYQC010000021.1"/>
</dbReference>
<evidence type="ECO:0000256" key="9">
    <source>
        <dbReference type="SAM" id="Phobius"/>
    </source>
</evidence>
<dbReference type="PIRSF" id="PIRSF005353">
    <property type="entry name" value="PbuG"/>
    <property type="match status" value="1"/>
</dbReference>
<reference evidence="11 13" key="2">
    <citation type="submission" date="2018-05" db="EMBL/GenBank/DDBJ databases">
        <title>Reference genomes for bee gut microbiota database.</title>
        <authorList>
            <person name="Ellegaard K.M."/>
        </authorList>
    </citation>
    <scope>NUCLEOTIDE SEQUENCE [LARGE SCALE GENOMIC DNA]</scope>
    <source>
        <strain evidence="11 13">ESL0167</strain>
    </source>
</reference>
<proteinExistence type="inferred from homology"/>
<feature type="transmembrane region" description="Helical" evidence="9">
    <location>
        <begin position="179"/>
        <end position="197"/>
    </location>
</feature>